<evidence type="ECO:0000313" key="3">
    <source>
        <dbReference type="Proteomes" id="UP001243009"/>
    </source>
</evidence>
<name>A0ABT9ECY0_9PROT</name>
<proteinExistence type="predicted"/>
<comment type="caution">
    <text evidence="2">The sequence shown here is derived from an EMBL/GenBank/DDBJ whole genome shotgun (WGS) entry which is preliminary data.</text>
</comment>
<accession>A0ABT9ECY0</accession>
<dbReference type="EMBL" id="JAUTWS010000159">
    <property type="protein sequence ID" value="MDO9714067.1"/>
    <property type="molecule type" value="Genomic_DNA"/>
</dbReference>
<organism evidence="2 3">
    <name type="scientific">Paracraurococcus lichenis</name>
    <dbReference type="NCBI Taxonomy" id="3064888"/>
    <lineage>
        <taxon>Bacteria</taxon>
        <taxon>Pseudomonadati</taxon>
        <taxon>Pseudomonadota</taxon>
        <taxon>Alphaproteobacteria</taxon>
        <taxon>Acetobacterales</taxon>
        <taxon>Roseomonadaceae</taxon>
        <taxon>Paracraurococcus</taxon>
    </lineage>
</organism>
<feature type="region of interest" description="Disordered" evidence="1">
    <location>
        <begin position="52"/>
        <end position="108"/>
    </location>
</feature>
<dbReference type="RefSeq" id="WP_305108908.1">
    <property type="nucleotide sequence ID" value="NZ_JAUTWS010000159.1"/>
</dbReference>
<dbReference type="Proteomes" id="UP001243009">
    <property type="component" value="Unassembled WGS sequence"/>
</dbReference>
<protein>
    <submittedName>
        <fullName evidence="2">Uncharacterized protein</fullName>
    </submittedName>
</protein>
<sequence length="108" mass="11587">MVVEGEAGGVLDCPRIHDPLAVPHGPQRQAFQRGGEVPGVDQMAIRRGLAPGRIEAGPVQQGRQQRMQGGGGVEPRDRCAGQGKGRQQGRVPEMRGRVSPPARCQRHL</sequence>
<evidence type="ECO:0000313" key="2">
    <source>
        <dbReference type="EMBL" id="MDO9714067.1"/>
    </source>
</evidence>
<gene>
    <name evidence="2" type="ORF">Q7A36_37545</name>
</gene>
<evidence type="ECO:0000256" key="1">
    <source>
        <dbReference type="SAM" id="MobiDB-lite"/>
    </source>
</evidence>
<reference evidence="2 3" key="1">
    <citation type="submission" date="2023-08" db="EMBL/GenBank/DDBJ databases">
        <title>The draft genome sequence of Paracraurococcus sp. LOR1-02.</title>
        <authorList>
            <person name="Kingkaew E."/>
            <person name="Tanasupawat S."/>
        </authorList>
    </citation>
    <scope>NUCLEOTIDE SEQUENCE [LARGE SCALE GENOMIC DNA]</scope>
    <source>
        <strain evidence="2 3">LOR1-02</strain>
    </source>
</reference>
<keyword evidence="3" id="KW-1185">Reference proteome</keyword>